<feature type="compositionally biased region" description="Basic residues" evidence="1">
    <location>
        <begin position="150"/>
        <end position="163"/>
    </location>
</feature>
<evidence type="ECO:0000313" key="2">
    <source>
        <dbReference type="EMBL" id="BCI66023.1"/>
    </source>
</evidence>
<protein>
    <submittedName>
        <fullName evidence="2">Uncharacterized protein</fullName>
    </submittedName>
</protein>
<accession>A0A6S6PFG6</accession>
<reference evidence="2 3" key="1">
    <citation type="submission" date="2020-07" db="EMBL/GenBank/DDBJ databases">
        <title>Complete Genome Sequence of an acetic acid bacterium, Acetobacter aceti JCM20276.</title>
        <authorList>
            <person name="Hirose Y."/>
            <person name="Mihara H."/>
        </authorList>
    </citation>
    <scope>NUCLEOTIDE SEQUENCE [LARGE SCALE GENOMIC DNA]</scope>
    <source>
        <strain evidence="2 3">JCM20276</strain>
    </source>
</reference>
<feature type="compositionally biased region" description="Basic and acidic residues" evidence="1">
    <location>
        <begin position="98"/>
        <end position="123"/>
    </location>
</feature>
<feature type="compositionally biased region" description="Polar residues" evidence="1">
    <location>
        <begin position="128"/>
        <end position="141"/>
    </location>
</feature>
<dbReference type="EMBL" id="AP023326">
    <property type="protein sequence ID" value="BCI66023.1"/>
    <property type="molecule type" value="Genomic_DNA"/>
</dbReference>
<dbReference type="AlphaFoldDB" id="A0A6S6PFG6"/>
<feature type="region of interest" description="Disordered" evidence="1">
    <location>
        <begin position="98"/>
        <end position="163"/>
    </location>
</feature>
<organism evidence="2 3">
    <name type="scientific">Acetobacter aceti</name>
    <dbReference type="NCBI Taxonomy" id="435"/>
    <lineage>
        <taxon>Bacteria</taxon>
        <taxon>Pseudomonadati</taxon>
        <taxon>Pseudomonadota</taxon>
        <taxon>Alphaproteobacteria</taxon>
        <taxon>Acetobacterales</taxon>
        <taxon>Acetobacteraceae</taxon>
        <taxon>Acetobacter</taxon>
        <taxon>Acetobacter subgen. Acetobacter</taxon>
    </lineage>
</organism>
<proteinExistence type="predicted"/>
<gene>
    <name evidence="2" type="ORF">AAJCM20276_06470</name>
</gene>
<name>A0A6S6PFG6_ACEAC</name>
<evidence type="ECO:0000313" key="3">
    <source>
        <dbReference type="Proteomes" id="UP000515220"/>
    </source>
</evidence>
<dbReference type="Proteomes" id="UP000515220">
    <property type="component" value="Chromosome"/>
</dbReference>
<dbReference type="RefSeq" id="WP_185230006.1">
    <property type="nucleotide sequence ID" value="NZ_AP023326.1"/>
</dbReference>
<evidence type="ECO:0000256" key="1">
    <source>
        <dbReference type="SAM" id="MobiDB-lite"/>
    </source>
</evidence>
<sequence>MAEVKKPLFTSFGIINFQESRILNEGGQLFEANPDGKKSDKSFSINLDDGTHVYAYVNQGKISFYKSGDAGEPGEWMFHLHPDGRLFTRQMKERRKLLKEQKKKDNAVQKTDQQEERVSENGRKILTLSGNSGKNTTSNGKSPVVVEVRKKNHHSFQNKARSI</sequence>